<proteinExistence type="predicted"/>
<evidence type="ECO:0000259" key="2">
    <source>
        <dbReference type="Pfam" id="PF08412"/>
    </source>
</evidence>
<dbReference type="InterPro" id="IPR051413">
    <property type="entry name" value="K/Na_HCN_channel"/>
</dbReference>
<dbReference type="AlphaFoldDB" id="A0A6A0H6D9"/>
<dbReference type="GO" id="GO:0098855">
    <property type="term" value="C:HCN channel complex"/>
    <property type="evidence" value="ECO:0007669"/>
    <property type="project" value="TreeGrafter"/>
</dbReference>
<feature type="compositionally biased region" description="Low complexity" evidence="1">
    <location>
        <begin position="263"/>
        <end position="274"/>
    </location>
</feature>
<sequence length="331" mass="34969">MLAHAIWIETVAPEFCIDGGVSHTVDSNLLAESEQQTDASPRPGDTSSRGACGGTSTGNNNLGGNNHRSSLGGNSLANSNGGGAAYGNGDGGASGMEGRRGSGRGSYSCVSLAGSNNGTAEYPRHQQQHQSQDNPQQQQQHARTSSGGGVSRVMVSRRAQRLPSLRLANGRVGASGAAGVSGSDEEEVRSPRSAAASQALREDIKISLDTTTCTDSLITALEDETAFMNEFISHEMNFKEPGKVHFGGDDISLYGTPKEEMGPSQAPSAPQTPSIEQTKPSFLKNQLQALFQPTDNKLAMKLFGSKKALMKERIRQKAAGHWIIHPCSNFR</sequence>
<dbReference type="InterPro" id="IPR013621">
    <property type="entry name" value="Ion_trans_N"/>
</dbReference>
<gene>
    <name evidence="3" type="ORF">HAZT_HAZT010650</name>
</gene>
<feature type="compositionally biased region" description="Low complexity" evidence="1">
    <location>
        <begin position="128"/>
        <end position="141"/>
    </location>
</feature>
<evidence type="ECO:0000313" key="3">
    <source>
        <dbReference type="EMBL" id="KAA0201323.1"/>
    </source>
</evidence>
<dbReference type="PANTHER" id="PTHR45689">
    <property type="entry name" value="I[[H]] CHANNEL, ISOFORM E"/>
    <property type="match status" value="1"/>
</dbReference>
<feature type="region of interest" description="Disordered" evidence="1">
    <location>
        <begin position="257"/>
        <end position="276"/>
    </location>
</feature>
<dbReference type="Proteomes" id="UP000711488">
    <property type="component" value="Unassembled WGS sequence"/>
</dbReference>
<feature type="compositionally biased region" description="Gly residues" evidence="1">
    <location>
        <begin position="80"/>
        <end position="95"/>
    </location>
</feature>
<evidence type="ECO:0000256" key="1">
    <source>
        <dbReference type="SAM" id="MobiDB-lite"/>
    </source>
</evidence>
<reference evidence="3" key="3">
    <citation type="submission" date="2019-06" db="EMBL/GenBank/DDBJ databases">
        <authorList>
            <person name="Poynton C."/>
            <person name="Hasenbein S."/>
            <person name="Benoit J.B."/>
            <person name="Sepulveda M.S."/>
            <person name="Poelchau M.F."/>
            <person name="Murali S.C."/>
            <person name="Chen S."/>
            <person name="Glastad K.M."/>
            <person name="Werren J.H."/>
            <person name="Vineis J.H."/>
            <person name="Bowen J.L."/>
            <person name="Friedrich M."/>
            <person name="Jones J."/>
            <person name="Robertson H.M."/>
            <person name="Feyereisen R."/>
            <person name="Mechler-Hickson A."/>
            <person name="Mathers N."/>
            <person name="Lee C.E."/>
            <person name="Colbourne J.K."/>
            <person name="Biales A."/>
            <person name="Johnston J.S."/>
            <person name="Wellborn G.A."/>
            <person name="Rosendale A.J."/>
            <person name="Cridge A.G."/>
            <person name="Munoz-Torres M.C."/>
            <person name="Bain P.A."/>
            <person name="Manny A.R."/>
            <person name="Major K.M."/>
            <person name="Lambert F.N."/>
            <person name="Vulpe C.D."/>
            <person name="Tuck P."/>
            <person name="Blalock B.J."/>
            <person name="Lin Y.-Y."/>
            <person name="Smith M.E."/>
            <person name="Ochoa-Acuna H."/>
            <person name="Chen M.-J.M."/>
            <person name="Childers C.P."/>
            <person name="Qu J."/>
            <person name="Dugan S."/>
            <person name="Lee S.L."/>
            <person name="Chao H."/>
            <person name="Dinh H."/>
            <person name="Han Y."/>
            <person name="Doddapaneni H."/>
            <person name="Worley K.C."/>
            <person name="Muzny D.M."/>
            <person name="Gibbs R.A."/>
            <person name="Richards S."/>
        </authorList>
    </citation>
    <scope>NUCLEOTIDE SEQUENCE</scope>
    <source>
        <strain evidence="3">HAZT.00-mixed</strain>
        <tissue evidence="3">Whole organism</tissue>
    </source>
</reference>
<reference evidence="3" key="1">
    <citation type="submission" date="2014-08" db="EMBL/GenBank/DDBJ databases">
        <authorList>
            <person name="Murali S."/>
            <person name="Richards S."/>
            <person name="Bandaranaike D."/>
            <person name="Bellair M."/>
            <person name="Blankenburg K."/>
            <person name="Chao H."/>
            <person name="Dinh H."/>
            <person name="Doddapaneni H."/>
            <person name="Dugan-Rocha S."/>
            <person name="Elkadiri S."/>
            <person name="Gnanaolivu R."/>
            <person name="Hughes D."/>
            <person name="Lee S."/>
            <person name="Li M."/>
            <person name="Ming W."/>
            <person name="Munidasa M."/>
            <person name="Muniz J."/>
            <person name="Nguyen L."/>
            <person name="Osuji N."/>
            <person name="Pu L.-L."/>
            <person name="Puazo M."/>
            <person name="Skinner E."/>
            <person name="Qu C."/>
            <person name="Quiroz J."/>
            <person name="Raj R."/>
            <person name="Weissenberger G."/>
            <person name="Xin Y."/>
            <person name="Zou X."/>
            <person name="Han Y."/>
            <person name="Worley K."/>
            <person name="Muzny D."/>
            <person name="Gibbs R."/>
        </authorList>
    </citation>
    <scope>NUCLEOTIDE SEQUENCE</scope>
    <source>
        <strain evidence="3">HAZT.00-mixed</strain>
        <tissue evidence="3">Whole organism</tissue>
    </source>
</reference>
<comment type="caution">
    <text evidence="3">The sequence shown here is derived from an EMBL/GenBank/DDBJ whole genome shotgun (WGS) entry which is preliminary data.</text>
</comment>
<feature type="domain" description="Ion transport N-terminal" evidence="2">
    <location>
        <begin position="287"/>
        <end position="330"/>
    </location>
</feature>
<dbReference type="GO" id="GO:0035725">
    <property type="term" value="P:sodium ion transmembrane transport"/>
    <property type="evidence" value="ECO:0007669"/>
    <property type="project" value="TreeGrafter"/>
</dbReference>
<dbReference type="GO" id="GO:0005249">
    <property type="term" value="F:voltage-gated potassium channel activity"/>
    <property type="evidence" value="ECO:0007669"/>
    <property type="project" value="TreeGrafter"/>
</dbReference>
<feature type="compositionally biased region" description="Low complexity" evidence="1">
    <location>
        <begin position="57"/>
        <end position="79"/>
    </location>
</feature>
<protein>
    <recommendedName>
        <fullName evidence="2">Ion transport N-terminal domain-containing protein</fullName>
    </recommendedName>
</protein>
<dbReference type="EMBL" id="JQDR03005628">
    <property type="protein sequence ID" value="KAA0201323.1"/>
    <property type="molecule type" value="Genomic_DNA"/>
</dbReference>
<accession>A0A6A0H6D9</accession>
<name>A0A6A0H6D9_HYAAZ</name>
<dbReference type="OrthoDB" id="421226at2759"/>
<feature type="region of interest" description="Disordered" evidence="1">
    <location>
        <begin position="32"/>
        <end position="197"/>
    </location>
</feature>
<dbReference type="PANTHER" id="PTHR45689:SF5">
    <property type="entry name" value="I[[H]] CHANNEL, ISOFORM E"/>
    <property type="match status" value="1"/>
</dbReference>
<feature type="compositionally biased region" description="Low complexity" evidence="1">
    <location>
        <begin position="172"/>
        <end position="182"/>
    </location>
</feature>
<organism evidence="3">
    <name type="scientific">Hyalella azteca</name>
    <name type="common">Amphipod</name>
    <dbReference type="NCBI Taxonomy" id="294128"/>
    <lineage>
        <taxon>Eukaryota</taxon>
        <taxon>Metazoa</taxon>
        <taxon>Ecdysozoa</taxon>
        <taxon>Arthropoda</taxon>
        <taxon>Crustacea</taxon>
        <taxon>Multicrustacea</taxon>
        <taxon>Malacostraca</taxon>
        <taxon>Eumalacostraca</taxon>
        <taxon>Peracarida</taxon>
        <taxon>Amphipoda</taxon>
        <taxon>Senticaudata</taxon>
        <taxon>Talitrida</taxon>
        <taxon>Talitroidea</taxon>
        <taxon>Hyalellidae</taxon>
        <taxon>Hyalella</taxon>
    </lineage>
</organism>
<dbReference type="Pfam" id="PF08412">
    <property type="entry name" value="Ion_trans_N"/>
    <property type="match status" value="1"/>
</dbReference>
<feature type="compositionally biased region" description="Polar residues" evidence="1">
    <location>
        <begin position="33"/>
        <end position="49"/>
    </location>
</feature>
<reference evidence="3" key="2">
    <citation type="journal article" date="2018" name="Environ. Sci. Technol.">
        <title>The Toxicogenome of Hyalella azteca: A Model for Sediment Ecotoxicology and Evolutionary Toxicology.</title>
        <authorList>
            <person name="Poynton H.C."/>
            <person name="Hasenbein S."/>
            <person name="Benoit J.B."/>
            <person name="Sepulveda M.S."/>
            <person name="Poelchau M.F."/>
            <person name="Hughes D.S.T."/>
            <person name="Murali S.C."/>
            <person name="Chen S."/>
            <person name="Glastad K.M."/>
            <person name="Goodisman M.A.D."/>
            <person name="Werren J.H."/>
            <person name="Vineis J.H."/>
            <person name="Bowen J.L."/>
            <person name="Friedrich M."/>
            <person name="Jones J."/>
            <person name="Robertson H.M."/>
            <person name="Feyereisen R."/>
            <person name="Mechler-Hickson A."/>
            <person name="Mathers N."/>
            <person name="Lee C.E."/>
            <person name="Colbourne J.K."/>
            <person name="Biales A."/>
            <person name="Johnston J.S."/>
            <person name="Wellborn G.A."/>
            <person name="Rosendale A.J."/>
            <person name="Cridge A.G."/>
            <person name="Munoz-Torres M.C."/>
            <person name="Bain P.A."/>
            <person name="Manny A.R."/>
            <person name="Major K.M."/>
            <person name="Lambert F.N."/>
            <person name="Vulpe C.D."/>
            <person name="Tuck P."/>
            <person name="Blalock B.J."/>
            <person name="Lin Y.Y."/>
            <person name="Smith M.E."/>
            <person name="Ochoa-Acuna H."/>
            <person name="Chen M.M."/>
            <person name="Childers C.P."/>
            <person name="Qu J."/>
            <person name="Dugan S."/>
            <person name="Lee S.L."/>
            <person name="Chao H."/>
            <person name="Dinh H."/>
            <person name="Han Y."/>
            <person name="Doddapaneni H."/>
            <person name="Worley K.C."/>
            <person name="Muzny D.M."/>
            <person name="Gibbs R.A."/>
            <person name="Richards S."/>
        </authorList>
    </citation>
    <scope>NUCLEOTIDE SEQUENCE</scope>
    <source>
        <strain evidence="3">HAZT.00-mixed</strain>
        <tissue evidence="3">Whole organism</tissue>
    </source>
</reference>
<dbReference type="GO" id="GO:0003254">
    <property type="term" value="P:regulation of membrane depolarization"/>
    <property type="evidence" value="ECO:0007669"/>
    <property type="project" value="TreeGrafter"/>
</dbReference>